<comment type="caution">
    <text evidence="2">The sequence shown here is derived from an EMBL/GenBank/DDBJ whole genome shotgun (WGS) entry which is preliminary data.</text>
</comment>
<name>A0A392UAJ0_9FABA</name>
<proteinExistence type="predicted"/>
<evidence type="ECO:0000256" key="1">
    <source>
        <dbReference type="SAM" id="MobiDB-lite"/>
    </source>
</evidence>
<protein>
    <submittedName>
        <fullName evidence="2">Uncharacterized protein</fullName>
    </submittedName>
</protein>
<dbReference type="AlphaFoldDB" id="A0A392UAJ0"/>
<feature type="region of interest" description="Disordered" evidence="1">
    <location>
        <begin position="1"/>
        <end position="41"/>
    </location>
</feature>
<evidence type="ECO:0000313" key="2">
    <source>
        <dbReference type="EMBL" id="MCI69450.1"/>
    </source>
</evidence>
<dbReference type="Proteomes" id="UP000265520">
    <property type="component" value="Unassembled WGS sequence"/>
</dbReference>
<evidence type="ECO:0000313" key="3">
    <source>
        <dbReference type="Proteomes" id="UP000265520"/>
    </source>
</evidence>
<reference evidence="2 3" key="1">
    <citation type="journal article" date="2018" name="Front. Plant Sci.">
        <title>Red Clover (Trifolium pratense) and Zigzag Clover (T. medium) - A Picture of Genomic Similarities and Differences.</title>
        <authorList>
            <person name="Dluhosova J."/>
            <person name="Istvanek J."/>
            <person name="Nedelnik J."/>
            <person name="Repkova J."/>
        </authorList>
    </citation>
    <scope>NUCLEOTIDE SEQUENCE [LARGE SCALE GENOMIC DNA]</scope>
    <source>
        <strain evidence="3">cv. 10/8</strain>
        <tissue evidence="2">Leaf</tissue>
    </source>
</reference>
<organism evidence="2 3">
    <name type="scientific">Trifolium medium</name>
    <dbReference type="NCBI Taxonomy" id="97028"/>
    <lineage>
        <taxon>Eukaryota</taxon>
        <taxon>Viridiplantae</taxon>
        <taxon>Streptophyta</taxon>
        <taxon>Embryophyta</taxon>
        <taxon>Tracheophyta</taxon>
        <taxon>Spermatophyta</taxon>
        <taxon>Magnoliopsida</taxon>
        <taxon>eudicotyledons</taxon>
        <taxon>Gunneridae</taxon>
        <taxon>Pentapetalae</taxon>
        <taxon>rosids</taxon>
        <taxon>fabids</taxon>
        <taxon>Fabales</taxon>
        <taxon>Fabaceae</taxon>
        <taxon>Papilionoideae</taxon>
        <taxon>50 kb inversion clade</taxon>
        <taxon>NPAAA clade</taxon>
        <taxon>Hologalegina</taxon>
        <taxon>IRL clade</taxon>
        <taxon>Trifolieae</taxon>
        <taxon>Trifolium</taxon>
    </lineage>
</organism>
<feature type="compositionally biased region" description="Basic and acidic residues" evidence="1">
    <location>
        <begin position="25"/>
        <end position="35"/>
    </location>
</feature>
<feature type="non-terminal residue" evidence="2">
    <location>
        <position position="1"/>
    </location>
</feature>
<dbReference type="EMBL" id="LXQA010756162">
    <property type="protein sequence ID" value="MCI69450.1"/>
    <property type="molecule type" value="Genomic_DNA"/>
</dbReference>
<sequence length="41" mass="4529">DDDDDDADAEKAIENNLQDIPMSKEMVEGRADSKTEQSNTS</sequence>
<accession>A0A392UAJ0</accession>
<keyword evidence="3" id="KW-1185">Reference proteome</keyword>